<dbReference type="EMBL" id="ADLW01000010">
    <property type="protein sequence ID" value="EGK06071.1"/>
    <property type="molecule type" value="Genomic_DNA"/>
</dbReference>
<dbReference type="STRING" id="742767.HMPREF9456_02335"/>
<comment type="caution">
    <text evidence="3">The sequence shown here is derived from an EMBL/GenBank/DDBJ whole genome shotgun (WGS) entry which is preliminary data.</text>
</comment>
<gene>
    <name evidence="3" type="ORF">HMPREF9456_02335</name>
</gene>
<evidence type="ECO:0000313" key="4">
    <source>
        <dbReference type="Proteomes" id="UP000006420"/>
    </source>
</evidence>
<protein>
    <recommendedName>
        <fullName evidence="2">Dimerisation and histidine phosphotransfer (DHp) domain-containing protein</fullName>
    </recommendedName>
</protein>
<feature type="domain" description="Dimerisation and histidine phosphotransfer (DHp)" evidence="2">
    <location>
        <begin position="760"/>
        <end position="825"/>
    </location>
</feature>
<keyword evidence="1" id="KW-0175">Coiled coil</keyword>
<name>F8X1T7_9BACT</name>
<dbReference type="GeneID" id="78082963"/>
<proteinExistence type="predicted"/>
<reference evidence="3 4" key="1">
    <citation type="submission" date="2011-04" db="EMBL/GenBank/DDBJ databases">
        <title>The Genome Sequence of Dysgonomonas mossii DSM 22836.</title>
        <authorList>
            <consortium name="The Broad Institute Genome Sequencing Platform"/>
            <person name="Earl A."/>
            <person name="Ward D."/>
            <person name="Feldgarden M."/>
            <person name="Gevers D."/>
            <person name="Pudlo N."/>
            <person name="Martens E."/>
            <person name="Allen-Vercoe E."/>
            <person name="Young S.K."/>
            <person name="Zeng Q."/>
            <person name="Gargeya S."/>
            <person name="Fitzgerald M."/>
            <person name="Haas B."/>
            <person name="Abouelleil A."/>
            <person name="Alvarado L."/>
            <person name="Arachchi H.M."/>
            <person name="Berlin A."/>
            <person name="Brown A."/>
            <person name="Chapman S.B."/>
            <person name="Chen Z."/>
            <person name="Dunbar C."/>
            <person name="Freedman E."/>
            <person name="Gearin G."/>
            <person name="Gellesch M."/>
            <person name="Goldberg J."/>
            <person name="Griggs A."/>
            <person name="Gujja S."/>
            <person name="Heiman D."/>
            <person name="Howarth C."/>
            <person name="Larson L."/>
            <person name="Lui A."/>
            <person name="MacDonald P.J.P."/>
            <person name="Mehta T."/>
            <person name="Montmayeur A."/>
            <person name="Murphy C."/>
            <person name="Neiman D."/>
            <person name="Pearson M."/>
            <person name="Priest M."/>
            <person name="Roberts A."/>
            <person name="Saif S."/>
            <person name="Shea T."/>
            <person name="Shenoy N."/>
            <person name="Sisk P."/>
            <person name="Stolte C."/>
            <person name="Sykes S."/>
            <person name="Yandava C."/>
            <person name="Wortman J."/>
            <person name="Nusbaum C."/>
            <person name="Birren B."/>
        </authorList>
    </citation>
    <scope>NUCLEOTIDE SEQUENCE [LARGE SCALE GENOMIC DNA]</scope>
    <source>
        <strain evidence="3 4">DSM 22836</strain>
    </source>
</reference>
<keyword evidence="4" id="KW-1185">Reference proteome</keyword>
<dbReference type="eggNOG" id="COG1196">
    <property type="taxonomic scope" value="Bacteria"/>
</dbReference>
<organism evidence="3 4">
    <name type="scientific">Dysgonomonas mossii DSM 22836</name>
    <dbReference type="NCBI Taxonomy" id="742767"/>
    <lineage>
        <taxon>Bacteria</taxon>
        <taxon>Pseudomonadati</taxon>
        <taxon>Bacteroidota</taxon>
        <taxon>Bacteroidia</taxon>
        <taxon>Bacteroidales</taxon>
        <taxon>Dysgonomonadaceae</taxon>
        <taxon>Dysgonomonas</taxon>
    </lineage>
</organism>
<dbReference type="eggNOG" id="COG4191">
    <property type="taxonomic scope" value="Bacteria"/>
</dbReference>
<dbReference type="Gene3D" id="3.30.565.10">
    <property type="entry name" value="Histidine kinase-like ATPase, C-terminal domain"/>
    <property type="match status" value="2"/>
</dbReference>
<dbReference type="Pfam" id="PF19191">
    <property type="entry name" value="HEF_HK"/>
    <property type="match status" value="1"/>
</dbReference>
<accession>F8X1T7</accession>
<dbReference type="Pfam" id="PF13589">
    <property type="entry name" value="HATPase_c_3"/>
    <property type="match status" value="1"/>
</dbReference>
<dbReference type="RefSeq" id="WP_006843705.1">
    <property type="nucleotide sequence ID" value="NZ_AQWJ01000009.1"/>
</dbReference>
<dbReference type="HOGENOM" id="CLU_012281_0_0_10"/>
<dbReference type="Proteomes" id="UP000006420">
    <property type="component" value="Unassembled WGS sequence"/>
</dbReference>
<dbReference type="AlphaFoldDB" id="F8X1T7"/>
<dbReference type="OrthoDB" id="9816482at2"/>
<evidence type="ECO:0000313" key="3">
    <source>
        <dbReference type="EMBL" id="EGK06071.1"/>
    </source>
</evidence>
<sequence length="981" mass="114331">MPQFRAKARAIDLLGKGQISDLPTAISELWKNGYDAYGDKLEAYLYIENVNNVKSPFFVLSDDGKGMSREDILEKWIVLGTDSKSRNELEEKGEETLWKEPRIRMGEKGIGRLSVAYLGSPMLMLTKKVGHPLQVLFIDWRILENYNLYIEDINIPLRAINPDSNFDVVFNELKEEFIANFLKKKNEGINEGNLINSWVEQKDLALNIISDIKNIQLPDFFSQEFVTSITGTSTNIHGTKFVVFKPDEQLIILSKYNQKDLYPEYDATVQEIRSSLNGLFNVFKEENIGVSTKFVIVDEKGERDLISSREFFTPHDFNLSDHLIYGGFDEDGTFSGKIKIYNKEVDHSFRAVRKPGKTPYGKFKIKLGVIVGIPSESLLTEELYKVYDERLNLFGGLYIYRDGFRVLPYGRTETDFLRFENRRSKHAGKYFFSHRRMFGYIEISRENNKKLTDKAGREGFINNVAYREFKADLEAFFIDLANMYFGTHAESDIKRTQKDEIEEAAKNKQAEHEKEKELRKQYAKKLKEYPKQLSDIENEFSVLLNQLLDKQAESDLLFNDIDLILKKIEECKAKIRRLALSKPIRFALTESQQKSLYNYNRYYEKVIEERVTSSQEIIDKARNQLKDYELYKEFEAKYSQYRSFISNVFDESIEKISGSVDKIKSKILEEKNDIYIAELDEKYTAIKPTSYNRDDILQSLNLLENIYNDLMKKANERIIPFFNHLDRLSLDVDEEALTGYYKIRYEDIEKQWQQTKELAQMGIAVEIIDHQFNALYSQVAYAITQINDHLPTDEKAQRNYLSLKTAFEHLEDKYKLMSPLYRTTGKVRKNIVGSEITTYLKLFFNSQLKDRNITLNSSLAFEHASFFTYESILLPAFVNVVHNAIYWLTPVENRRIYLDYVDNSKILILNSGVSIEDFYLNEIFNLFYSKKPNGRGIGLFLAKETLNSVGYDMYATNELEYNKLNGACFVIDTNFSKTQDN</sequence>
<evidence type="ECO:0000256" key="1">
    <source>
        <dbReference type="SAM" id="Coils"/>
    </source>
</evidence>
<dbReference type="InterPro" id="IPR043836">
    <property type="entry name" value="DHp"/>
</dbReference>
<evidence type="ECO:0000259" key="2">
    <source>
        <dbReference type="Pfam" id="PF19191"/>
    </source>
</evidence>
<dbReference type="InterPro" id="IPR036890">
    <property type="entry name" value="HATPase_C_sf"/>
</dbReference>
<feature type="coiled-coil region" evidence="1">
    <location>
        <begin position="494"/>
        <end position="525"/>
    </location>
</feature>
<dbReference type="SUPFAM" id="SSF55874">
    <property type="entry name" value="ATPase domain of HSP90 chaperone/DNA topoisomerase II/histidine kinase"/>
    <property type="match status" value="2"/>
</dbReference>